<protein>
    <submittedName>
        <fullName evidence="1">Phenylalanine racemase</fullName>
    </submittedName>
</protein>
<dbReference type="Proteomes" id="UP000535908">
    <property type="component" value="Unassembled WGS sequence"/>
</dbReference>
<dbReference type="AlphaFoldDB" id="A0A7X0Y603"/>
<comment type="caution">
    <text evidence="1">The sequence shown here is derived from an EMBL/GenBank/DDBJ whole genome shotgun (WGS) entry which is preliminary data.</text>
</comment>
<organism evidence="1 2">
    <name type="scientific">Listeria grandensis</name>
    <dbReference type="NCBI Taxonomy" id="1494963"/>
    <lineage>
        <taxon>Bacteria</taxon>
        <taxon>Bacillati</taxon>
        <taxon>Bacillota</taxon>
        <taxon>Bacilli</taxon>
        <taxon>Bacillales</taxon>
        <taxon>Listeriaceae</taxon>
        <taxon>Listeria</taxon>
    </lineage>
</organism>
<dbReference type="EMBL" id="JAARWN010000014">
    <property type="protein sequence ID" value="MBC1937189.1"/>
    <property type="molecule type" value="Genomic_DNA"/>
</dbReference>
<sequence>MSRTEFEGLTEVEKMFIRKEYENKFIHDTTWARNSVYNATVNANRKKNTRMQELHTKKQSKADVEYNENAIQIVEEMEAVQGKSWVDMIYQANGKQKPTREVR</sequence>
<name>A0A7X0Y603_9LIST</name>
<evidence type="ECO:0000313" key="2">
    <source>
        <dbReference type="Proteomes" id="UP000535908"/>
    </source>
</evidence>
<proteinExistence type="predicted"/>
<evidence type="ECO:0000313" key="1">
    <source>
        <dbReference type="EMBL" id="MBC1937189.1"/>
    </source>
</evidence>
<accession>A0A7X0Y603</accession>
<reference evidence="1 2" key="1">
    <citation type="submission" date="2020-03" db="EMBL/GenBank/DDBJ databases">
        <title>Soil Listeria distribution.</title>
        <authorList>
            <person name="Liao J."/>
            <person name="Wiedmann M."/>
        </authorList>
    </citation>
    <scope>NUCLEOTIDE SEQUENCE [LARGE SCALE GENOMIC DNA]</scope>
    <source>
        <strain evidence="1 2">FSL L7-0741</strain>
    </source>
</reference>
<gene>
    <name evidence="1" type="ORF">HCA69_12480</name>
</gene>